<name>W7BD38_9LIST</name>
<dbReference type="Proteomes" id="UP000019246">
    <property type="component" value="Unassembled WGS sequence"/>
</dbReference>
<dbReference type="EMBL" id="AOCG01000003">
    <property type="protein sequence ID" value="EUJ21011.1"/>
    <property type="molecule type" value="Genomic_DNA"/>
</dbReference>
<dbReference type="AlphaFoldDB" id="W7BD38"/>
<gene>
    <name evidence="1" type="ORF">MAQA_03496</name>
</gene>
<evidence type="ECO:0000313" key="1">
    <source>
        <dbReference type="EMBL" id="EUJ21011.1"/>
    </source>
</evidence>
<reference evidence="1 2" key="1">
    <citation type="journal article" date="2014" name="Int. J. Syst. Evol. Microbiol.">
        <title>Listeria floridensis sp. nov., Listeria aquatica sp. nov., Listeria cornellensis sp. nov., Listeria riparia sp. nov. and Listeria grandensis sp. nov., from agricultural and natural environments.</title>
        <authorList>
            <person name="den Bakker H.C."/>
            <person name="Warchocki S."/>
            <person name="Wright E.M."/>
            <person name="Allred A.F."/>
            <person name="Ahlstrom C."/>
            <person name="Manuel C.S."/>
            <person name="Stasiewicz M.J."/>
            <person name="Burrell A."/>
            <person name="Roof S."/>
            <person name="Strawn L."/>
            <person name="Fortes E.D."/>
            <person name="Nightingale K.K."/>
            <person name="Kephart D."/>
            <person name="Wiedmann M."/>
        </authorList>
    </citation>
    <scope>NUCLEOTIDE SEQUENCE [LARGE SCALE GENOMIC DNA]</scope>
    <source>
        <strain evidence="1 2">FSL S10-1188</strain>
    </source>
</reference>
<dbReference type="STRING" id="1265818.MAQA_03496"/>
<evidence type="ECO:0000313" key="2">
    <source>
        <dbReference type="Proteomes" id="UP000019246"/>
    </source>
</evidence>
<proteinExistence type="predicted"/>
<keyword evidence="2" id="KW-1185">Reference proteome</keyword>
<accession>W7BD38</accession>
<dbReference type="PATRIC" id="fig|1265818.5.peg.705"/>
<comment type="caution">
    <text evidence="1">The sequence shown here is derived from an EMBL/GenBank/DDBJ whole genome shotgun (WGS) entry which is preliminary data.</text>
</comment>
<protein>
    <submittedName>
        <fullName evidence="1">Uncharacterized protein</fullName>
    </submittedName>
</protein>
<organism evidence="1 2">
    <name type="scientific">Listeria aquatica FSL S10-1188</name>
    <dbReference type="NCBI Taxonomy" id="1265818"/>
    <lineage>
        <taxon>Bacteria</taxon>
        <taxon>Bacillati</taxon>
        <taxon>Bacillota</taxon>
        <taxon>Bacilli</taxon>
        <taxon>Bacillales</taxon>
        <taxon>Listeriaceae</taxon>
        <taxon>Listeria</taxon>
    </lineage>
</organism>
<sequence>MTNAVVTFFIRFAPFHPRKSGNKSKKGVKNMRYYFKKPAALVNKQPVNVHKENGETIGIIMKSPAKISFFS</sequence>